<name>A0ABS9SDS9_9BACT</name>
<sequence>MVLLINKWLLSLFLLTNVHPYHVSATEMEYDAKTKRIEISTKIFTDDFENVLNKLYKQKVDLSDRSVRPQMTALIKKYISTHLSVKSDQKILPLQLYGWEIDHEAVYVYSIANAPSFNPQKINVQKTVLYDLFDDQVNIIHFIYNGKRKSNKLVYPDKEVNVSF</sequence>
<organism evidence="1 2">
    <name type="scientific">Niabella ginsengisoli</name>
    <dbReference type="NCBI Taxonomy" id="522298"/>
    <lineage>
        <taxon>Bacteria</taxon>
        <taxon>Pseudomonadati</taxon>
        <taxon>Bacteroidota</taxon>
        <taxon>Chitinophagia</taxon>
        <taxon>Chitinophagales</taxon>
        <taxon>Chitinophagaceae</taxon>
        <taxon>Niabella</taxon>
    </lineage>
</organism>
<reference evidence="1 2" key="1">
    <citation type="submission" date="2022-02" db="EMBL/GenBank/DDBJ databases">
        <authorList>
            <person name="Min J."/>
        </authorList>
    </citation>
    <scope>NUCLEOTIDE SEQUENCE [LARGE SCALE GENOMIC DNA]</scope>
    <source>
        <strain evidence="1 2">GR10-1</strain>
    </source>
</reference>
<dbReference type="Proteomes" id="UP001202248">
    <property type="component" value="Unassembled WGS sequence"/>
</dbReference>
<proteinExistence type="predicted"/>
<dbReference type="Pfam" id="PF20420">
    <property type="entry name" value="DUF6702"/>
    <property type="match status" value="1"/>
</dbReference>
<keyword evidence="2" id="KW-1185">Reference proteome</keyword>
<dbReference type="RefSeq" id="WP_240825495.1">
    <property type="nucleotide sequence ID" value="NZ_JAKWBL010000001.1"/>
</dbReference>
<protein>
    <recommendedName>
        <fullName evidence="3">DUF3828 domain-containing protein</fullName>
    </recommendedName>
</protein>
<evidence type="ECO:0000313" key="1">
    <source>
        <dbReference type="EMBL" id="MCH5596514.1"/>
    </source>
</evidence>
<comment type="caution">
    <text evidence="1">The sequence shown here is derived from an EMBL/GenBank/DDBJ whole genome shotgun (WGS) entry which is preliminary data.</text>
</comment>
<evidence type="ECO:0000313" key="2">
    <source>
        <dbReference type="Proteomes" id="UP001202248"/>
    </source>
</evidence>
<evidence type="ECO:0008006" key="3">
    <source>
        <dbReference type="Google" id="ProtNLM"/>
    </source>
</evidence>
<dbReference type="EMBL" id="JAKWBL010000001">
    <property type="protein sequence ID" value="MCH5596514.1"/>
    <property type="molecule type" value="Genomic_DNA"/>
</dbReference>
<gene>
    <name evidence="1" type="ORF">MKP09_00510</name>
</gene>
<accession>A0ABS9SDS9</accession>
<dbReference type="InterPro" id="IPR046525">
    <property type="entry name" value="DUF6702"/>
</dbReference>